<evidence type="ECO:0000256" key="1">
    <source>
        <dbReference type="SAM" id="MobiDB-lite"/>
    </source>
</evidence>
<evidence type="ECO:0000313" key="3">
    <source>
        <dbReference type="Proteomes" id="UP000190648"/>
    </source>
</evidence>
<dbReference type="EMBL" id="LSYS01008075">
    <property type="protein sequence ID" value="OPJ69666.1"/>
    <property type="molecule type" value="Genomic_DNA"/>
</dbReference>
<dbReference type="Proteomes" id="UP000190648">
    <property type="component" value="Unassembled WGS sequence"/>
</dbReference>
<gene>
    <name evidence="2" type="ORF">AV530_012659</name>
</gene>
<reference evidence="2 3" key="1">
    <citation type="submission" date="2016-02" db="EMBL/GenBank/DDBJ databases">
        <title>Band-tailed pigeon sequencing and assembly.</title>
        <authorList>
            <person name="Soares A.E."/>
            <person name="Novak B.J."/>
            <person name="Rice E.S."/>
            <person name="O'Connell B."/>
            <person name="Chang D."/>
            <person name="Weber S."/>
            <person name="Shapiro B."/>
        </authorList>
    </citation>
    <scope>NUCLEOTIDE SEQUENCE [LARGE SCALE GENOMIC DNA]</scope>
    <source>
        <strain evidence="2">BTP2013</strain>
        <tissue evidence="2">Blood</tissue>
    </source>
</reference>
<sequence length="75" mass="8088">MTPTVKLSPSESASRGKGAGLPAACGEGGHGPGGPERWEPASFFRGSFQEREVILCVYSLWRLMHQWSGGIVNDR</sequence>
<dbReference type="AlphaFoldDB" id="A0A1V4JBW6"/>
<name>A0A1V4JBW6_PATFA</name>
<evidence type="ECO:0000313" key="2">
    <source>
        <dbReference type="EMBL" id="OPJ69666.1"/>
    </source>
</evidence>
<feature type="region of interest" description="Disordered" evidence="1">
    <location>
        <begin position="1"/>
        <end position="41"/>
    </location>
</feature>
<protein>
    <submittedName>
        <fullName evidence="2">Uncharacterized protein</fullName>
    </submittedName>
</protein>
<organism evidence="2 3">
    <name type="scientific">Patagioenas fasciata monilis</name>
    <dbReference type="NCBI Taxonomy" id="372326"/>
    <lineage>
        <taxon>Eukaryota</taxon>
        <taxon>Metazoa</taxon>
        <taxon>Chordata</taxon>
        <taxon>Craniata</taxon>
        <taxon>Vertebrata</taxon>
        <taxon>Euteleostomi</taxon>
        <taxon>Archelosauria</taxon>
        <taxon>Archosauria</taxon>
        <taxon>Dinosauria</taxon>
        <taxon>Saurischia</taxon>
        <taxon>Theropoda</taxon>
        <taxon>Coelurosauria</taxon>
        <taxon>Aves</taxon>
        <taxon>Neognathae</taxon>
        <taxon>Neoaves</taxon>
        <taxon>Columbimorphae</taxon>
        <taxon>Columbiformes</taxon>
        <taxon>Columbidae</taxon>
        <taxon>Patagioenas</taxon>
    </lineage>
</organism>
<proteinExistence type="predicted"/>
<feature type="compositionally biased region" description="Polar residues" evidence="1">
    <location>
        <begin position="1"/>
        <end position="13"/>
    </location>
</feature>
<accession>A0A1V4JBW6</accession>
<keyword evidence="3" id="KW-1185">Reference proteome</keyword>
<comment type="caution">
    <text evidence="2">The sequence shown here is derived from an EMBL/GenBank/DDBJ whole genome shotgun (WGS) entry which is preliminary data.</text>
</comment>